<dbReference type="RefSeq" id="WP_310302345.1">
    <property type="nucleotide sequence ID" value="NZ_BAAAPS010000013.1"/>
</dbReference>
<organism evidence="4 5">
    <name type="scientific">Nocardioides marmoribigeumensis</name>
    <dbReference type="NCBI Taxonomy" id="433649"/>
    <lineage>
        <taxon>Bacteria</taxon>
        <taxon>Bacillati</taxon>
        <taxon>Actinomycetota</taxon>
        <taxon>Actinomycetes</taxon>
        <taxon>Propionibacteriales</taxon>
        <taxon>Nocardioidaceae</taxon>
        <taxon>Nocardioides</taxon>
    </lineage>
</organism>
<evidence type="ECO:0000256" key="1">
    <source>
        <dbReference type="SAM" id="MobiDB-lite"/>
    </source>
</evidence>
<keyword evidence="2" id="KW-1133">Transmembrane helix</keyword>
<sequence>MEVRGGHRASARPAIVRRGRRAGGPPAPGTARAETGAVTAEAAAVLPVLVALCLGLVWCLSLVVAQVRVVDGAREVARVGARGDGDAVAVRAGRQVAPDGASVRLERHGDTVVAVVRVRVRGPGGVFRHLPAPTVHSRAVAAAEPS</sequence>
<dbReference type="InterPro" id="IPR049790">
    <property type="entry name" value="Rv3655c/TadE"/>
</dbReference>
<proteinExistence type="predicted"/>
<dbReference type="NCBIfam" id="NF041390">
    <property type="entry name" value="TadE_Rv3655c"/>
    <property type="match status" value="1"/>
</dbReference>
<feature type="compositionally biased region" description="Basic residues" evidence="1">
    <location>
        <begin position="1"/>
        <end position="21"/>
    </location>
</feature>
<feature type="transmembrane region" description="Helical" evidence="2">
    <location>
        <begin position="44"/>
        <end position="65"/>
    </location>
</feature>
<evidence type="ECO:0000313" key="5">
    <source>
        <dbReference type="Proteomes" id="UP001183648"/>
    </source>
</evidence>
<feature type="region of interest" description="Disordered" evidence="1">
    <location>
        <begin position="1"/>
        <end position="33"/>
    </location>
</feature>
<keyword evidence="5" id="KW-1185">Reference proteome</keyword>
<keyword evidence="2" id="KW-0812">Transmembrane</keyword>
<keyword evidence="2" id="KW-0472">Membrane</keyword>
<evidence type="ECO:0000256" key="2">
    <source>
        <dbReference type="SAM" id="Phobius"/>
    </source>
</evidence>
<accession>A0ABU2BW24</accession>
<dbReference type="Proteomes" id="UP001183648">
    <property type="component" value="Unassembled WGS sequence"/>
</dbReference>
<dbReference type="InterPro" id="IPR012495">
    <property type="entry name" value="TadE-like_dom"/>
</dbReference>
<dbReference type="Pfam" id="PF07811">
    <property type="entry name" value="TadE"/>
    <property type="match status" value="1"/>
</dbReference>
<comment type="caution">
    <text evidence="4">The sequence shown here is derived from an EMBL/GenBank/DDBJ whole genome shotgun (WGS) entry which is preliminary data.</text>
</comment>
<protein>
    <recommendedName>
        <fullName evidence="3">TadE-like domain-containing protein</fullName>
    </recommendedName>
</protein>
<dbReference type="EMBL" id="JAVDYG010000001">
    <property type="protein sequence ID" value="MDR7362832.1"/>
    <property type="molecule type" value="Genomic_DNA"/>
</dbReference>
<evidence type="ECO:0000313" key="4">
    <source>
        <dbReference type="EMBL" id="MDR7362832.1"/>
    </source>
</evidence>
<feature type="domain" description="TadE-like" evidence="3">
    <location>
        <begin position="36"/>
        <end position="78"/>
    </location>
</feature>
<name>A0ABU2BW24_9ACTN</name>
<evidence type="ECO:0000259" key="3">
    <source>
        <dbReference type="Pfam" id="PF07811"/>
    </source>
</evidence>
<reference evidence="4 5" key="1">
    <citation type="submission" date="2023-07" db="EMBL/GenBank/DDBJ databases">
        <title>Sequencing the genomes of 1000 actinobacteria strains.</title>
        <authorList>
            <person name="Klenk H.-P."/>
        </authorList>
    </citation>
    <scope>NUCLEOTIDE SEQUENCE [LARGE SCALE GENOMIC DNA]</scope>
    <source>
        <strain evidence="4 5">DSM 19426</strain>
    </source>
</reference>
<gene>
    <name evidence="4" type="ORF">J2S63_002385</name>
</gene>